<gene>
    <name evidence="2" type="ORF">RSSM_05193</name>
</gene>
<reference evidence="2 3" key="1">
    <citation type="journal article" date="2013" name="Mar. Genomics">
        <title>Expression of sulfatases in Rhodopirellula baltica and the diversity of sulfatases in the genus Rhodopirellula.</title>
        <authorList>
            <person name="Wegner C.E."/>
            <person name="Richter-Heitmann T."/>
            <person name="Klindworth A."/>
            <person name="Klockow C."/>
            <person name="Richter M."/>
            <person name="Achstetter T."/>
            <person name="Glockner F.O."/>
            <person name="Harder J."/>
        </authorList>
    </citation>
    <scope>NUCLEOTIDE SEQUENCE [LARGE SCALE GENOMIC DNA]</scope>
    <source>
        <strain evidence="2 3">SM41</strain>
    </source>
</reference>
<dbReference type="Pfam" id="PF05991">
    <property type="entry name" value="NYN_YacP"/>
    <property type="match status" value="1"/>
</dbReference>
<dbReference type="InterPro" id="IPR010298">
    <property type="entry name" value="YacP-like"/>
</dbReference>
<dbReference type="RefSeq" id="WP_008685363.1">
    <property type="nucleotide sequence ID" value="NZ_ANOH01000360.1"/>
</dbReference>
<dbReference type="EMBL" id="ANOH01000360">
    <property type="protein sequence ID" value="EMI53387.1"/>
    <property type="molecule type" value="Genomic_DNA"/>
</dbReference>
<comment type="caution">
    <text evidence="2">The sequence shown here is derived from an EMBL/GenBank/DDBJ whole genome shotgun (WGS) entry which is preliminary data.</text>
</comment>
<sequence>MSLALLIDGYNVIAPAAAPGRGDTTDWLAAERHRLLQRLIDHLDPTVRERTCVVFDAKNAPRDQPDRYNHHGIDVRFAVDFPEADDLLEQIISAHPTPKNLTVVSSDHRVQAAGRRRRAGVYDSDEWLDRLLEGRVLLKHRPKPKPNSPTTTHSPPLPPKSPSRKRSKTRQTDDIASQISDEALEDLIRKHQ</sequence>
<evidence type="ECO:0000313" key="2">
    <source>
        <dbReference type="EMBL" id="EMI53387.1"/>
    </source>
</evidence>
<dbReference type="AlphaFoldDB" id="M5TVZ8"/>
<dbReference type="PATRIC" id="fig|1263870.3.peg.5494"/>
<organism evidence="2 3">
    <name type="scientific">Rhodopirellula sallentina SM41</name>
    <dbReference type="NCBI Taxonomy" id="1263870"/>
    <lineage>
        <taxon>Bacteria</taxon>
        <taxon>Pseudomonadati</taxon>
        <taxon>Planctomycetota</taxon>
        <taxon>Planctomycetia</taxon>
        <taxon>Pirellulales</taxon>
        <taxon>Pirellulaceae</taxon>
        <taxon>Rhodopirellula</taxon>
    </lineage>
</organism>
<accession>M5TVZ8</accession>
<keyword evidence="3" id="KW-1185">Reference proteome</keyword>
<dbReference type="OrthoDB" id="286832at2"/>
<evidence type="ECO:0000313" key="3">
    <source>
        <dbReference type="Proteomes" id="UP000011885"/>
    </source>
</evidence>
<name>M5TVZ8_9BACT</name>
<protein>
    <submittedName>
        <fullName evidence="2">Protein containing DUF901</fullName>
    </submittedName>
</protein>
<proteinExistence type="predicted"/>
<feature type="region of interest" description="Disordered" evidence="1">
    <location>
        <begin position="139"/>
        <end position="192"/>
    </location>
</feature>
<dbReference type="Proteomes" id="UP000011885">
    <property type="component" value="Unassembled WGS sequence"/>
</dbReference>
<evidence type="ECO:0000256" key="1">
    <source>
        <dbReference type="SAM" id="MobiDB-lite"/>
    </source>
</evidence>